<accession>A0A1I5MYU6</accession>
<evidence type="ECO:0000313" key="3">
    <source>
        <dbReference type="Proteomes" id="UP000198784"/>
    </source>
</evidence>
<protein>
    <submittedName>
        <fullName evidence="2">Uncharacterized protein</fullName>
    </submittedName>
</protein>
<name>A0A1I5MYU6_9PSED</name>
<evidence type="ECO:0000256" key="1">
    <source>
        <dbReference type="SAM" id="SignalP"/>
    </source>
</evidence>
<reference evidence="3" key="1">
    <citation type="submission" date="2016-10" db="EMBL/GenBank/DDBJ databases">
        <authorList>
            <person name="Varghese N."/>
            <person name="Submissions S."/>
        </authorList>
    </citation>
    <scope>NUCLEOTIDE SEQUENCE [LARGE SCALE GENOMIC DNA]</scope>
    <source>
        <strain evidence="3">DSM 17834</strain>
    </source>
</reference>
<dbReference type="STRING" id="289003.SAMN05216190_105158"/>
<evidence type="ECO:0000313" key="2">
    <source>
        <dbReference type="EMBL" id="SFP14241.1"/>
    </source>
</evidence>
<dbReference type="EMBL" id="FOWX01000005">
    <property type="protein sequence ID" value="SFP14241.1"/>
    <property type="molecule type" value="Genomic_DNA"/>
</dbReference>
<keyword evidence="1" id="KW-0732">Signal</keyword>
<sequence length="163" mass="16710">MRSLLLLAALSSPLALAQSLIDVQSHALLRLPAVTSVVRVERLHVADHGTLLIPSGLSEMHVAELRLGRDARIAIAPGEPAFRLDVVNAEIAAGAQISARGAPGSFLQPAVPGRTLSIRLRGVVVEALLLDARGGMGAPGYVGLDGADGKPGGCAWGAGQPRP</sequence>
<feature type="chain" id="PRO_5011722564" evidence="1">
    <location>
        <begin position="18"/>
        <end position="163"/>
    </location>
</feature>
<feature type="signal peptide" evidence="1">
    <location>
        <begin position="1"/>
        <end position="17"/>
    </location>
</feature>
<organism evidence="2 3">
    <name type="scientific">Pseudomonas borbori</name>
    <dbReference type="NCBI Taxonomy" id="289003"/>
    <lineage>
        <taxon>Bacteria</taxon>
        <taxon>Pseudomonadati</taxon>
        <taxon>Pseudomonadota</taxon>
        <taxon>Gammaproteobacteria</taxon>
        <taxon>Pseudomonadales</taxon>
        <taxon>Pseudomonadaceae</taxon>
        <taxon>Pseudomonas</taxon>
    </lineage>
</organism>
<dbReference type="Proteomes" id="UP000198784">
    <property type="component" value="Unassembled WGS sequence"/>
</dbReference>
<gene>
    <name evidence="2" type="ORF">SAMN05216190_105158</name>
</gene>
<dbReference type="AlphaFoldDB" id="A0A1I5MYU6"/>
<keyword evidence="3" id="KW-1185">Reference proteome</keyword>
<proteinExistence type="predicted"/>